<sequence length="68" mass="7206">MFPPQIFVWGPGGLKLKPSDLVAGGEEKELEQPRAGLLVLPRGAGLGARASRPAGPARFEYLVKCCSD</sequence>
<protein>
    <submittedName>
        <fullName evidence="1">Uncharacterized protein</fullName>
    </submittedName>
</protein>
<keyword evidence="2" id="KW-1185">Reference proteome</keyword>
<organism evidence="1 2">
    <name type="scientific">Pleurodeles waltl</name>
    <name type="common">Iberian ribbed newt</name>
    <dbReference type="NCBI Taxonomy" id="8319"/>
    <lineage>
        <taxon>Eukaryota</taxon>
        <taxon>Metazoa</taxon>
        <taxon>Chordata</taxon>
        <taxon>Craniata</taxon>
        <taxon>Vertebrata</taxon>
        <taxon>Euteleostomi</taxon>
        <taxon>Amphibia</taxon>
        <taxon>Batrachia</taxon>
        <taxon>Caudata</taxon>
        <taxon>Salamandroidea</taxon>
        <taxon>Salamandridae</taxon>
        <taxon>Pleurodelinae</taxon>
        <taxon>Pleurodeles</taxon>
    </lineage>
</organism>
<reference evidence="1" key="1">
    <citation type="journal article" date="2022" name="bioRxiv">
        <title>Sequencing and chromosome-scale assembly of the giantPleurodeles waltlgenome.</title>
        <authorList>
            <person name="Brown T."/>
            <person name="Elewa A."/>
            <person name="Iarovenko S."/>
            <person name="Subramanian E."/>
            <person name="Araus A.J."/>
            <person name="Petzold A."/>
            <person name="Susuki M."/>
            <person name="Suzuki K.-i.T."/>
            <person name="Hayashi T."/>
            <person name="Toyoda A."/>
            <person name="Oliveira C."/>
            <person name="Osipova E."/>
            <person name="Leigh N.D."/>
            <person name="Simon A."/>
            <person name="Yun M.H."/>
        </authorList>
    </citation>
    <scope>NUCLEOTIDE SEQUENCE</scope>
    <source>
        <strain evidence="1">20211129_DDA</strain>
        <tissue evidence="1">Liver</tissue>
    </source>
</reference>
<comment type="caution">
    <text evidence="1">The sequence shown here is derived from an EMBL/GenBank/DDBJ whole genome shotgun (WGS) entry which is preliminary data.</text>
</comment>
<name>A0AAV7RXX3_PLEWA</name>
<dbReference type="AlphaFoldDB" id="A0AAV7RXX3"/>
<accession>A0AAV7RXX3</accession>
<proteinExistence type="predicted"/>
<dbReference type="Proteomes" id="UP001066276">
    <property type="component" value="Chromosome 5"/>
</dbReference>
<evidence type="ECO:0000313" key="1">
    <source>
        <dbReference type="EMBL" id="KAJ1155795.1"/>
    </source>
</evidence>
<dbReference type="EMBL" id="JANPWB010000009">
    <property type="protein sequence ID" value="KAJ1155795.1"/>
    <property type="molecule type" value="Genomic_DNA"/>
</dbReference>
<evidence type="ECO:0000313" key="2">
    <source>
        <dbReference type="Proteomes" id="UP001066276"/>
    </source>
</evidence>
<gene>
    <name evidence="1" type="ORF">NDU88_008521</name>
</gene>